<keyword evidence="4" id="KW-0410">Iron transport</keyword>
<comment type="caution">
    <text evidence="11">The sequence shown here is derived from an EMBL/GenBank/DDBJ whole genome shotgun (WGS) entry which is preliminary data.</text>
</comment>
<dbReference type="Pfam" id="PF00005">
    <property type="entry name" value="ABC_tran"/>
    <property type="match status" value="1"/>
</dbReference>
<feature type="domain" description="ABC transporter" evidence="10">
    <location>
        <begin position="4"/>
        <end position="240"/>
    </location>
</feature>
<keyword evidence="8" id="KW-0406">Ion transport</keyword>
<protein>
    <submittedName>
        <fullName evidence="11">ABC-type cobalamin Fe3+-siderophores transport system ATPase component</fullName>
    </submittedName>
</protein>
<gene>
    <name evidence="11" type="ORF">FC07_GL002035</name>
</gene>
<dbReference type="InterPro" id="IPR051535">
    <property type="entry name" value="Siderophore_ABC-ATPase"/>
</dbReference>
<dbReference type="InterPro" id="IPR003593">
    <property type="entry name" value="AAA+_ATPase"/>
</dbReference>
<dbReference type="PROSITE" id="PS00211">
    <property type="entry name" value="ABC_TRANSPORTER_1"/>
    <property type="match status" value="1"/>
</dbReference>
<dbReference type="SMART" id="SM00382">
    <property type="entry name" value="AAA"/>
    <property type="match status" value="1"/>
</dbReference>
<dbReference type="PANTHER" id="PTHR42771:SF2">
    <property type="entry name" value="IRON(3+)-HYDROXAMATE IMPORT ATP-BINDING PROTEIN FHUC"/>
    <property type="match status" value="1"/>
</dbReference>
<evidence type="ECO:0000256" key="3">
    <source>
        <dbReference type="ARBA" id="ARBA00022475"/>
    </source>
</evidence>
<name>A0A0R1GE96_9LACO</name>
<keyword evidence="9" id="KW-0472">Membrane</keyword>
<dbReference type="FunFam" id="3.40.50.300:FF:000134">
    <property type="entry name" value="Iron-enterobactin ABC transporter ATP-binding protein"/>
    <property type="match status" value="1"/>
</dbReference>
<dbReference type="STRING" id="1423726.FC07_GL002035"/>
<dbReference type="PROSITE" id="PS50893">
    <property type="entry name" value="ABC_TRANSPORTER_2"/>
    <property type="match status" value="1"/>
</dbReference>
<dbReference type="InterPro" id="IPR027417">
    <property type="entry name" value="P-loop_NTPase"/>
</dbReference>
<keyword evidence="5" id="KW-0547">Nucleotide-binding</keyword>
<accession>A0A0R1GE96</accession>
<evidence type="ECO:0000313" key="12">
    <source>
        <dbReference type="Proteomes" id="UP000051461"/>
    </source>
</evidence>
<comment type="subcellular location">
    <subcellularLocation>
        <location evidence="1">Cell membrane</location>
        <topology evidence="1">Peripheral membrane protein</topology>
    </subcellularLocation>
</comment>
<evidence type="ECO:0000256" key="2">
    <source>
        <dbReference type="ARBA" id="ARBA00022448"/>
    </source>
</evidence>
<dbReference type="RefSeq" id="WP_057905867.1">
    <property type="nucleotide sequence ID" value="NZ_AZDA01000140.1"/>
</dbReference>
<dbReference type="AlphaFoldDB" id="A0A0R1GE96"/>
<keyword evidence="12" id="KW-1185">Reference proteome</keyword>
<dbReference type="PANTHER" id="PTHR42771">
    <property type="entry name" value="IRON(3+)-HYDROXAMATE IMPORT ATP-BINDING PROTEIN FHUC"/>
    <property type="match status" value="1"/>
</dbReference>
<reference evidence="11 12" key="1">
    <citation type="journal article" date="2015" name="Genome Announc.">
        <title>Expanding the biotechnology potential of lactobacilli through comparative genomics of 213 strains and associated genera.</title>
        <authorList>
            <person name="Sun Z."/>
            <person name="Harris H.M."/>
            <person name="McCann A."/>
            <person name="Guo C."/>
            <person name="Argimon S."/>
            <person name="Zhang W."/>
            <person name="Yang X."/>
            <person name="Jeffery I.B."/>
            <person name="Cooney J.C."/>
            <person name="Kagawa T.F."/>
            <person name="Liu W."/>
            <person name="Song Y."/>
            <person name="Salvetti E."/>
            <person name="Wrobel A."/>
            <person name="Rasinkangas P."/>
            <person name="Parkhill J."/>
            <person name="Rea M.C."/>
            <person name="O'Sullivan O."/>
            <person name="Ritari J."/>
            <person name="Douillard F.P."/>
            <person name="Paul Ross R."/>
            <person name="Yang R."/>
            <person name="Briner A.E."/>
            <person name="Felis G.E."/>
            <person name="de Vos W.M."/>
            <person name="Barrangou R."/>
            <person name="Klaenhammer T.R."/>
            <person name="Caufield P.W."/>
            <person name="Cui Y."/>
            <person name="Zhang H."/>
            <person name="O'Toole P.W."/>
        </authorList>
    </citation>
    <scope>NUCLEOTIDE SEQUENCE [LARGE SCALE GENOMIC DNA]</scope>
    <source>
        <strain evidence="11 12">DSM 20003</strain>
    </source>
</reference>
<keyword evidence="2" id="KW-0813">Transport</keyword>
<evidence type="ECO:0000313" key="11">
    <source>
        <dbReference type="EMBL" id="KRK32605.1"/>
    </source>
</evidence>
<dbReference type="InterPro" id="IPR003439">
    <property type="entry name" value="ABC_transporter-like_ATP-bd"/>
</dbReference>
<evidence type="ECO:0000259" key="10">
    <source>
        <dbReference type="PROSITE" id="PS50893"/>
    </source>
</evidence>
<dbReference type="InterPro" id="IPR017871">
    <property type="entry name" value="ABC_transporter-like_CS"/>
</dbReference>
<evidence type="ECO:0000256" key="8">
    <source>
        <dbReference type="ARBA" id="ARBA00023065"/>
    </source>
</evidence>
<proteinExistence type="predicted"/>
<organism evidence="11 12">
    <name type="scientific">Loigolactobacillus bifermentans DSM 20003</name>
    <dbReference type="NCBI Taxonomy" id="1423726"/>
    <lineage>
        <taxon>Bacteria</taxon>
        <taxon>Bacillati</taxon>
        <taxon>Bacillota</taxon>
        <taxon>Bacilli</taxon>
        <taxon>Lactobacillales</taxon>
        <taxon>Lactobacillaceae</taxon>
        <taxon>Loigolactobacillus</taxon>
    </lineage>
</organism>
<keyword evidence="3" id="KW-1003">Cell membrane</keyword>
<dbReference type="CDD" id="cd03214">
    <property type="entry name" value="ABC_Iron-Siderophores_B12_Hemin"/>
    <property type="match status" value="1"/>
</dbReference>
<dbReference type="EMBL" id="AZDA01000140">
    <property type="protein sequence ID" value="KRK32605.1"/>
    <property type="molecule type" value="Genomic_DNA"/>
</dbReference>
<dbReference type="GO" id="GO:0016887">
    <property type="term" value="F:ATP hydrolysis activity"/>
    <property type="evidence" value="ECO:0007669"/>
    <property type="project" value="InterPro"/>
</dbReference>
<evidence type="ECO:0000256" key="4">
    <source>
        <dbReference type="ARBA" id="ARBA00022496"/>
    </source>
</evidence>
<evidence type="ECO:0000256" key="7">
    <source>
        <dbReference type="ARBA" id="ARBA00023004"/>
    </source>
</evidence>
<dbReference type="SUPFAM" id="SSF52540">
    <property type="entry name" value="P-loop containing nucleoside triphosphate hydrolases"/>
    <property type="match status" value="1"/>
</dbReference>
<dbReference type="Proteomes" id="UP000051461">
    <property type="component" value="Unassembled WGS sequence"/>
</dbReference>
<evidence type="ECO:0000256" key="1">
    <source>
        <dbReference type="ARBA" id="ARBA00004202"/>
    </source>
</evidence>
<dbReference type="GO" id="GO:0005524">
    <property type="term" value="F:ATP binding"/>
    <property type="evidence" value="ECO:0007669"/>
    <property type="project" value="UniProtKB-KW"/>
</dbReference>
<dbReference type="GO" id="GO:0005886">
    <property type="term" value="C:plasma membrane"/>
    <property type="evidence" value="ECO:0007669"/>
    <property type="project" value="UniProtKB-SubCell"/>
</dbReference>
<evidence type="ECO:0000256" key="6">
    <source>
        <dbReference type="ARBA" id="ARBA00022840"/>
    </source>
</evidence>
<dbReference type="PATRIC" id="fig|1423726.3.peg.2112"/>
<dbReference type="Gene3D" id="3.40.50.300">
    <property type="entry name" value="P-loop containing nucleotide triphosphate hydrolases"/>
    <property type="match status" value="1"/>
</dbReference>
<keyword evidence="6" id="KW-0067">ATP-binding</keyword>
<dbReference type="OrthoDB" id="9787851at2"/>
<evidence type="ECO:0000256" key="9">
    <source>
        <dbReference type="ARBA" id="ARBA00023136"/>
    </source>
</evidence>
<keyword evidence="7" id="KW-0408">Iron</keyword>
<evidence type="ECO:0000256" key="5">
    <source>
        <dbReference type="ARBA" id="ARBA00022741"/>
    </source>
</evidence>
<dbReference type="GO" id="GO:0006826">
    <property type="term" value="P:iron ion transport"/>
    <property type="evidence" value="ECO:0007669"/>
    <property type="project" value="UniProtKB-KW"/>
</dbReference>
<sequence>MALLEGHDLVIGYQQHIIIQKLNLTFPDHKIIGLIGPNGSGKSTLLNVLSGLRQPRSGHVRLAGKPLNSYQPRQRARLVASLPQHPQAPGDIRVSELIGYGRYAYTSTFHGLQQTDQAAIEAALVATELTDFRQRPLADLSGGQRQRAFIGMTLAQGSDLLLLDEPTTYLDLTHQLEILKLLQQLNQQQQKTIILILHDLNQAARFCDFLVCLKDGEVRYQGSPEQVFTAEMLAEVFQIQASLQPDPLTGRPAIVSYDTCPKKEAPTCDTAH</sequence>